<reference evidence="6 7" key="1">
    <citation type="submission" date="2024-08" db="EMBL/GenBank/DDBJ databases">
        <title>Genome sequence of Streptomyces aureus CACIA-1.46HGO.</title>
        <authorList>
            <person name="Evangelista-Martinez Z."/>
        </authorList>
    </citation>
    <scope>NUCLEOTIDE SEQUENCE [LARGE SCALE GENOMIC DNA]</scope>
    <source>
        <strain evidence="6 7">CACIA-1.46HGO</strain>
    </source>
</reference>
<proteinExistence type="predicted"/>
<organism evidence="6 7">
    <name type="scientific">Streptomyces aureus</name>
    <dbReference type="NCBI Taxonomy" id="193461"/>
    <lineage>
        <taxon>Bacteria</taxon>
        <taxon>Bacillati</taxon>
        <taxon>Actinomycetota</taxon>
        <taxon>Actinomycetes</taxon>
        <taxon>Kitasatosporales</taxon>
        <taxon>Streptomycetaceae</taxon>
        <taxon>Streptomyces</taxon>
    </lineage>
</organism>
<comment type="caution">
    <text evidence="6">The sequence shown here is derived from an EMBL/GenBank/DDBJ whole genome shotgun (WGS) entry which is preliminary data.</text>
</comment>
<accession>A0ABV4SYQ6</accession>
<protein>
    <submittedName>
        <fullName evidence="6">TraR/DksA family transcriptional regulator</fullName>
    </submittedName>
</protein>
<gene>
    <name evidence="6" type="ORF">ACEG43_46975</name>
</gene>
<keyword evidence="1" id="KW-0479">Metal-binding</keyword>
<dbReference type="Gene3D" id="1.20.120.910">
    <property type="entry name" value="DksA, coiled-coil domain"/>
    <property type="match status" value="1"/>
</dbReference>
<sequence length="108" mass="11859">MSLDTAHPDPQPGRLAAREVRRRLQHERASRLAQLTAFADAGHDPGDALVVAQKDSIDRVLKDITAAVERLDQGGYGVCQVCGRPIPLERLEILPYARCCVGCQRRTA</sequence>
<dbReference type="PANTHER" id="PTHR33823">
    <property type="entry name" value="RNA POLYMERASE-BINDING TRANSCRIPTION FACTOR DKSA-RELATED"/>
    <property type="match status" value="1"/>
</dbReference>
<dbReference type="RefSeq" id="WP_372567385.1">
    <property type="nucleotide sequence ID" value="NZ_JBGOSP010000065.1"/>
</dbReference>
<evidence type="ECO:0000256" key="1">
    <source>
        <dbReference type="ARBA" id="ARBA00022723"/>
    </source>
</evidence>
<evidence type="ECO:0000256" key="4">
    <source>
        <dbReference type="PROSITE-ProRule" id="PRU00510"/>
    </source>
</evidence>
<dbReference type="PANTHER" id="PTHR33823:SF4">
    <property type="entry name" value="GENERAL STRESS PROTEIN 16O"/>
    <property type="match status" value="1"/>
</dbReference>
<feature type="zinc finger region" description="dksA C4-type" evidence="4">
    <location>
        <begin position="79"/>
        <end position="103"/>
    </location>
</feature>
<evidence type="ECO:0000313" key="6">
    <source>
        <dbReference type="EMBL" id="MFA3843564.1"/>
    </source>
</evidence>
<dbReference type="SUPFAM" id="SSF57716">
    <property type="entry name" value="Glucocorticoid receptor-like (DNA-binding domain)"/>
    <property type="match status" value="1"/>
</dbReference>
<dbReference type="PROSITE" id="PS51128">
    <property type="entry name" value="ZF_DKSA_2"/>
    <property type="match status" value="1"/>
</dbReference>
<feature type="domain" description="Zinc finger DksA/TraR C4-type" evidence="5">
    <location>
        <begin position="74"/>
        <end position="106"/>
    </location>
</feature>
<dbReference type="Proteomes" id="UP001571476">
    <property type="component" value="Unassembled WGS sequence"/>
</dbReference>
<name>A0ABV4SYQ6_9ACTN</name>
<evidence type="ECO:0000256" key="3">
    <source>
        <dbReference type="ARBA" id="ARBA00022833"/>
    </source>
</evidence>
<dbReference type="EMBL" id="JBGOSP010000065">
    <property type="protein sequence ID" value="MFA3843564.1"/>
    <property type="molecule type" value="Genomic_DNA"/>
</dbReference>
<evidence type="ECO:0000259" key="5">
    <source>
        <dbReference type="Pfam" id="PF01258"/>
    </source>
</evidence>
<dbReference type="Pfam" id="PF01258">
    <property type="entry name" value="zf-dskA_traR"/>
    <property type="match status" value="1"/>
</dbReference>
<evidence type="ECO:0000313" key="7">
    <source>
        <dbReference type="Proteomes" id="UP001571476"/>
    </source>
</evidence>
<keyword evidence="7" id="KW-1185">Reference proteome</keyword>
<evidence type="ECO:0000256" key="2">
    <source>
        <dbReference type="ARBA" id="ARBA00022771"/>
    </source>
</evidence>
<dbReference type="InterPro" id="IPR000962">
    <property type="entry name" value="Znf_DskA_TraR"/>
</dbReference>
<keyword evidence="3" id="KW-0862">Zinc</keyword>
<keyword evidence="2" id="KW-0863">Zinc-finger</keyword>